<accession>A0A9W9YU14</accession>
<reference evidence="1" key="1">
    <citation type="submission" date="2023-01" db="EMBL/GenBank/DDBJ databases">
        <title>Genome assembly of the deep-sea coral Lophelia pertusa.</title>
        <authorList>
            <person name="Herrera S."/>
            <person name="Cordes E."/>
        </authorList>
    </citation>
    <scope>NUCLEOTIDE SEQUENCE</scope>
    <source>
        <strain evidence="1">USNM1676648</strain>
        <tissue evidence="1">Polyp</tissue>
    </source>
</reference>
<protein>
    <submittedName>
        <fullName evidence="1">Uncharacterized protein</fullName>
    </submittedName>
</protein>
<dbReference type="Proteomes" id="UP001163046">
    <property type="component" value="Unassembled WGS sequence"/>
</dbReference>
<evidence type="ECO:0000313" key="1">
    <source>
        <dbReference type="EMBL" id="KAJ7369467.1"/>
    </source>
</evidence>
<evidence type="ECO:0000313" key="2">
    <source>
        <dbReference type="Proteomes" id="UP001163046"/>
    </source>
</evidence>
<sequence length="128" mass="14870">MLTCAELHKEHDYCVYVNQPVIYDEAILTPRFSGRTEDIWHSVLDPSKVLETAAARVNTKKQWEYSVVPTRDREMALNKQFPSPTTFRAIRFVGASHGIKDCARRSCCSSLDLRKDWFSLIFLRIFDL</sequence>
<comment type="caution">
    <text evidence="1">The sequence shown here is derived from an EMBL/GenBank/DDBJ whole genome shotgun (WGS) entry which is preliminary data.</text>
</comment>
<name>A0A9W9YU14_9CNID</name>
<dbReference type="AlphaFoldDB" id="A0A9W9YU14"/>
<keyword evidence="2" id="KW-1185">Reference proteome</keyword>
<gene>
    <name evidence="1" type="ORF">OS493_038789</name>
</gene>
<proteinExistence type="predicted"/>
<dbReference type="EMBL" id="MU826945">
    <property type="protein sequence ID" value="KAJ7369467.1"/>
    <property type="molecule type" value="Genomic_DNA"/>
</dbReference>
<organism evidence="1 2">
    <name type="scientific">Desmophyllum pertusum</name>
    <dbReference type="NCBI Taxonomy" id="174260"/>
    <lineage>
        <taxon>Eukaryota</taxon>
        <taxon>Metazoa</taxon>
        <taxon>Cnidaria</taxon>
        <taxon>Anthozoa</taxon>
        <taxon>Hexacorallia</taxon>
        <taxon>Scleractinia</taxon>
        <taxon>Caryophylliina</taxon>
        <taxon>Caryophylliidae</taxon>
        <taxon>Desmophyllum</taxon>
    </lineage>
</organism>